<keyword evidence="1" id="KW-0472">Membrane</keyword>
<dbReference type="EMBL" id="JBJUIK010000012">
    <property type="protein sequence ID" value="KAL3510124.1"/>
    <property type="molecule type" value="Genomic_DNA"/>
</dbReference>
<evidence type="ECO:0000256" key="1">
    <source>
        <dbReference type="SAM" id="Phobius"/>
    </source>
</evidence>
<dbReference type="Proteomes" id="UP001630127">
    <property type="component" value="Unassembled WGS sequence"/>
</dbReference>
<organism evidence="2 3">
    <name type="scientific">Cinchona calisaya</name>
    <dbReference type="NCBI Taxonomy" id="153742"/>
    <lineage>
        <taxon>Eukaryota</taxon>
        <taxon>Viridiplantae</taxon>
        <taxon>Streptophyta</taxon>
        <taxon>Embryophyta</taxon>
        <taxon>Tracheophyta</taxon>
        <taxon>Spermatophyta</taxon>
        <taxon>Magnoliopsida</taxon>
        <taxon>eudicotyledons</taxon>
        <taxon>Gunneridae</taxon>
        <taxon>Pentapetalae</taxon>
        <taxon>asterids</taxon>
        <taxon>lamiids</taxon>
        <taxon>Gentianales</taxon>
        <taxon>Rubiaceae</taxon>
        <taxon>Cinchonoideae</taxon>
        <taxon>Cinchoneae</taxon>
        <taxon>Cinchona</taxon>
    </lineage>
</organism>
<keyword evidence="1" id="KW-1133">Transmembrane helix</keyword>
<evidence type="ECO:0000313" key="2">
    <source>
        <dbReference type="EMBL" id="KAL3510124.1"/>
    </source>
</evidence>
<gene>
    <name evidence="2" type="ORF">ACH5RR_029525</name>
</gene>
<comment type="caution">
    <text evidence="2">The sequence shown here is derived from an EMBL/GenBank/DDBJ whole genome shotgun (WGS) entry which is preliminary data.</text>
</comment>
<accession>A0ABD2YTG7</accession>
<dbReference type="AlphaFoldDB" id="A0ABD2YTG7"/>
<feature type="transmembrane region" description="Helical" evidence="1">
    <location>
        <begin position="93"/>
        <end position="113"/>
    </location>
</feature>
<evidence type="ECO:0000313" key="3">
    <source>
        <dbReference type="Proteomes" id="UP001630127"/>
    </source>
</evidence>
<name>A0ABD2YTG7_9GENT</name>
<protein>
    <submittedName>
        <fullName evidence="2">Uncharacterized protein</fullName>
    </submittedName>
</protein>
<sequence>MYIKSLQKDFVNKGFNLRIRIGSLVQEFAVTRACAKHGDGGVASVDASNSLDWGSQLEQLQSQLLRVGKLLTALLKFRLLLNNCLVKAKRCHLVIRFAILIFLSQLSHVSPFFPT</sequence>
<keyword evidence="3" id="KW-1185">Reference proteome</keyword>
<keyword evidence="1" id="KW-0812">Transmembrane</keyword>
<proteinExistence type="predicted"/>
<reference evidence="2 3" key="1">
    <citation type="submission" date="2024-11" db="EMBL/GenBank/DDBJ databases">
        <title>A near-complete genome assembly of Cinchona calisaya.</title>
        <authorList>
            <person name="Lian D.C."/>
            <person name="Zhao X.W."/>
            <person name="Wei L."/>
        </authorList>
    </citation>
    <scope>NUCLEOTIDE SEQUENCE [LARGE SCALE GENOMIC DNA]</scope>
    <source>
        <tissue evidence="2">Nenye</tissue>
    </source>
</reference>